<dbReference type="RefSeq" id="WP_038208898.1">
    <property type="nucleotide sequence ID" value="NZ_CAWLWN010000244.1"/>
</dbReference>
<dbReference type="GO" id="GO:0022857">
    <property type="term" value="F:transmembrane transporter activity"/>
    <property type="evidence" value="ECO:0007669"/>
    <property type="project" value="InterPro"/>
</dbReference>
<keyword evidence="3 4" id="KW-0472">Membrane</keyword>
<organism evidence="6">
    <name type="scientific">Xenorhabdus bovienii str. puntauvense</name>
    <dbReference type="NCBI Taxonomy" id="1398201"/>
    <lineage>
        <taxon>Bacteria</taxon>
        <taxon>Pseudomonadati</taxon>
        <taxon>Pseudomonadota</taxon>
        <taxon>Gammaproteobacteria</taxon>
        <taxon>Enterobacterales</taxon>
        <taxon>Morganellaceae</taxon>
        <taxon>Xenorhabdus</taxon>
    </lineage>
</organism>
<feature type="transmembrane region" description="Helical" evidence="4">
    <location>
        <begin position="342"/>
        <end position="362"/>
    </location>
</feature>
<evidence type="ECO:0000256" key="1">
    <source>
        <dbReference type="ARBA" id="ARBA00022692"/>
    </source>
</evidence>
<keyword evidence="1 4" id="KW-0812">Transmembrane</keyword>
<feature type="domain" description="Major facilitator superfamily (MFS) profile" evidence="5">
    <location>
        <begin position="210"/>
        <end position="397"/>
    </location>
</feature>
<dbReference type="PANTHER" id="PTHR23534">
    <property type="entry name" value="MFS PERMEASE"/>
    <property type="match status" value="1"/>
</dbReference>
<name>A0A077NJ86_XENBV</name>
<dbReference type="EMBL" id="CBSW010000210">
    <property type="protein sequence ID" value="CDG97900.1"/>
    <property type="molecule type" value="Genomic_DNA"/>
</dbReference>
<dbReference type="InterPro" id="IPR020846">
    <property type="entry name" value="MFS_dom"/>
</dbReference>
<evidence type="ECO:0000256" key="2">
    <source>
        <dbReference type="ARBA" id="ARBA00022989"/>
    </source>
</evidence>
<dbReference type="AlphaFoldDB" id="A0A077NJ86"/>
<sequence>MRNLIFIILGNITLESAVPLLFTVGGLAGLHLAPLAWLATLPIAIQMAAGSVCAIPFSNLMARYSRRIGFILASMAMIFGGLASATAIYSGSFGLLLGGHFLIGISMIGINFLRFAAAESVPKNRAATATSLLLASGIIGVIIGSELYGRGDSLGFELPFIGIYMIVSVIGGCAVLAFSALDGGLRCSINRQTEADISKASGFSLIATNRRLFFGIVTMVLGHAIMLIVMSTASIASIDYGIGNSETGILIGVHLVAMFAPGVITGMLISRMGANRIILLGAILYLVGFLIGLINEAVMVIIAAPLIFAGLGWNFMFLGGTHIINSMPDGINKVRVQGASETLLASVSTVFALASGGIYGALGWKGLIFVVTTMTLLTISLLCIRALLISNVVDQSD</sequence>
<feature type="transmembrane region" description="Helical" evidence="4">
    <location>
        <begin position="212"/>
        <end position="236"/>
    </location>
</feature>
<dbReference type="InterPro" id="IPR036259">
    <property type="entry name" value="MFS_trans_sf"/>
</dbReference>
<feature type="transmembrane region" description="Helical" evidence="4">
    <location>
        <begin position="129"/>
        <end position="149"/>
    </location>
</feature>
<feature type="transmembrane region" description="Helical" evidence="4">
    <location>
        <begin position="248"/>
        <end position="270"/>
    </location>
</feature>
<dbReference type="Gene3D" id="1.20.1250.20">
    <property type="entry name" value="MFS general substrate transporter like domains"/>
    <property type="match status" value="1"/>
</dbReference>
<feature type="transmembrane region" description="Helical" evidence="4">
    <location>
        <begin position="35"/>
        <end position="57"/>
    </location>
</feature>
<protein>
    <submittedName>
        <fullName evidence="6">Putative Major facilitator superfamily MFS_1</fullName>
    </submittedName>
</protein>
<evidence type="ECO:0000256" key="3">
    <source>
        <dbReference type="ARBA" id="ARBA00023136"/>
    </source>
</evidence>
<feature type="transmembrane region" description="Helical" evidence="4">
    <location>
        <begin position="7"/>
        <end position="29"/>
    </location>
</feature>
<accession>A0A077NJ86</accession>
<feature type="transmembrane region" description="Helical" evidence="4">
    <location>
        <begin position="161"/>
        <end position="181"/>
    </location>
</feature>
<dbReference type="HOGENOM" id="CLU_047644_2_0_6"/>
<feature type="transmembrane region" description="Helical" evidence="4">
    <location>
        <begin position="277"/>
        <end position="294"/>
    </location>
</feature>
<dbReference type="SUPFAM" id="SSF103473">
    <property type="entry name" value="MFS general substrate transporter"/>
    <property type="match status" value="1"/>
</dbReference>
<evidence type="ECO:0000256" key="4">
    <source>
        <dbReference type="SAM" id="Phobius"/>
    </source>
</evidence>
<dbReference type="PROSITE" id="PS50850">
    <property type="entry name" value="MFS"/>
    <property type="match status" value="1"/>
</dbReference>
<feature type="transmembrane region" description="Helical" evidence="4">
    <location>
        <begin position="69"/>
        <end position="89"/>
    </location>
</feature>
<feature type="transmembrane region" description="Helical" evidence="4">
    <location>
        <begin position="300"/>
        <end position="321"/>
    </location>
</feature>
<comment type="caution">
    <text evidence="6">The sequence shown here is derived from an EMBL/GenBank/DDBJ whole genome shotgun (WGS) entry which is preliminary data.</text>
</comment>
<feature type="transmembrane region" description="Helical" evidence="4">
    <location>
        <begin position="368"/>
        <end position="388"/>
    </location>
</feature>
<proteinExistence type="predicted"/>
<evidence type="ECO:0000313" key="6">
    <source>
        <dbReference type="EMBL" id="CDG97900.1"/>
    </source>
</evidence>
<reference evidence="6" key="1">
    <citation type="submission" date="2013-07" db="EMBL/GenBank/DDBJ databases">
        <title>Sub-species coevolution in mutualistic symbiosis.</title>
        <authorList>
            <person name="Murfin K."/>
            <person name="Klassen J."/>
            <person name="Lee M."/>
            <person name="Forst S."/>
            <person name="Stock P."/>
            <person name="Goodrich-Blair H."/>
        </authorList>
    </citation>
    <scope>NUCLEOTIDE SEQUENCE [LARGE SCALE GENOMIC DNA]</scope>
    <source>
        <strain evidence="6">Puntauvense</strain>
    </source>
</reference>
<keyword evidence="2 4" id="KW-1133">Transmembrane helix</keyword>
<dbReference type="PANTHER" id="PTHR23534:SF1">
    <property type="entry name" value="MAJOR FACILITATOR SUPERFAMILY PROTEIN"/>
    <property type="match status" value="1"/>
</dbReference>
<dbReference type="Proteomes" id="UP000028511">
    <property type="component" value="Unassembled WGS sequence"/>
</dbReference>
<feature type="transmembrane region" description="Helical" evidence="4">
    <location>
        <begin position="95"/>
        <end position="117"/>
    </location>
</feature>
<gene>
    <name evidence="6" type="ORF">XBP1_2880003</name>
</gene>
<evidence type="ECO:0000259" key="5">
    <source>
        <dbReference type="PROSITE" id="PS50850"/>
    </source>
</evidence>